<keyword evidence="3" id="KW-1185">Reference proteome</keyword>
<protein>
    <submittedName>
        <fullName evidence="2">Uncharacterized protein</fullName>
    </submittedName>
</protein>
<accession>A0ABV0YEN1</accession>
<dbReference type="EMBL" id="JAHRIP010029829">
    <property type="protein sequence ID" value="MEQ2292112.1"/>
    <property type="molecule type" value="Genomic_DNA"/>
</dbReference>
<evidence type="ECO:0000313" key="2">
    <source>
        <dbReference type="EMBL" id="MEQ2292112.1"/>
    </source>
</evidence>
<reference evidence="2 3" key="1">
    <citation type="submission" date="2021-06" db="EMBL/GenBank/DDBJ databases">
        <authorList>
            <person name="Palmer J.M."/>
        </authorList>
    </citation>
    <scope>NUCLEOTIDE SEQUENCE [LARGE SCALE GENOMIC DNA]</scope>
    <source>
        <strain evidence="2 3">AS_MEX2019</strain>
        <tissue evidence="2">Muscle</tissue>
    </source>
</reference>
<sequence length="109" mass="12292">MSSGNSSLCTLALNPQCLETLQNFLSTLYLPKLVLLLPQVSVSCNPGPFNHNPPTVKPWTQFPDRPRMSHRTDLPARSPVRPLRQSRPWTTRITDNTFTRTVHSPQATN</sequence>
<feature type="region of interest" description="Disordered" evidence="1">
    <location>
        <begin position="49"/>
        <end position="109"/>
    </location>
</feature>
<organism evidence="2 3">
    <name type="scientific">Ameca splendens</name>
    <dbReference type="NCBI Taxonomy" id="208324"/>
    <lineage>
        <taxon>Eukaryota</taxon>
        <taxon>Metazoa</taxon>
        <taxon>Chordata</taxon>
        <taxon>Craniata</taxon>
        <taxon>Vertebrata</taxon>
        <taxon>Euteleostomi</taxon>
        <taxon>Actinopterygii</taxon>
        <taxon>Neopterygii</taxon>
        <taxon>Teleostei</taxon>
        <taxon>Neoteleostei</taxon>
        <taxon>Acanthomorphata</taxon>
        <taxon>Ovalentaria</taxon>
        <taxon>Atherinomorphae</taxon>
        <taxon>Cyprinodontiformes</taxon>
        <taxon>Goodeidae</taxon>
        <taxon>Ameca</taxon>
    </lineage>
</organism>
<name>A0ABV0YEN1_9TELE</name>
<feature type="compositionally biased region" description="Low complexity" evidence="1">
    <location>
        <begin position="90"/>
        <end position="101"/>
    </location>
</feature>
<dbReference type="Proteomes" id="UP001469553">
    <property type="component" value="Unassembled WGS sequence"/>
</dbReference>
<gene>
    <name evidence="2" type="ORF">AMECASPLE_019765</name>
</gene>
<evidence type="ECO:0000313" key="3">
    <source>
        <dbReference type="Proteomes" id="UP001469553"/>
    </source>
</evidence>
<proteinExistence type="predicted"/>
<comment type="caution">
    <text evidence="2">The sequence shown here is derived from an EMBL/GenBank/DDBJ whole genome shotgun (WGS) entry which is preliminary data.</text>
</comment>
<feature type="compositionally biased region" description="Basic and acidic residues" evidence="1">
    <location>
        <begin position="64"/>
        <end position="74"/>
    </location>
</feature>
<evidence type="ECO:0000256" key="1">
    <source>
        <dbReference type="SAM" id="MobiDB-lite"/>
    </source>
</evidence>